<organism evidence="2 3">
    <name type="scientific">Oryza sativa subsp. japonica</name>
    <name type="common">Rice</name>
    <dbReference type="NCBI Taxonomy" id="39947"/>
    <lineage>
        <taxon>Eukaryota</taxon>
        <taxon>Viridiplantae</taxon>
        <taxon>Streptophyta</taxon>
        <taxon>Embryophyta</taxon>
        <taxon>Tracheophyta</taxon>
        <taxon>Spermatophyta</taxon>
        <taxon>Magnoliopsida</taxon>
        <taxon>Liliopsida</taxon>
        <taxon>Poales</taxon>
        <taxon>Poaceae</taxon>
        <taxon>BOP clade</taxon>
        <taxon>Oryzoideae</taxon>
        <taxon>Oryzeae</taxon>
        <taxon>Oryzinae</taxon>
        <taxon>Oryza</taxon>
        <taxon>Oryza sativa</taxon>
    </lineage>
</organism>
<dbReference type="InterPro" id="IPR004158">
    <property type="entry name" value="DUF247_pln"/>
</dbReference>
<reference evidence="3" key="2">
    <citation type="journal article" date="2008" name="Nucleic Acids Res.">
        <title>The rice annotation project database (RAP-DB): 2008 update.</title>
        <authorList>
            <consortium name="The rice annotation project (RAP)"/>
        </authorList>
    </citation>
    <scope>GENOME REANNOTATION</scope>
    <source>
        <strain evidence="3">cv. Nipponbare</strain>
    </source>
</reference>
<feature type="transmembrane region" description="Helical" evidence="1">
    <location>
        <begin position="609"/>
        <end position="627"/>
    </location>
</feature>
<dbReference type="EMBL" id="AP004560">
    <property type="protein sequence ID" value="BAC99540.1"/>
    <property type="molecule type" value="Genomic_DNA"/>
</dbReference>
<dbReference type="Proteomes" id="UP000000763">
    <property type="component" value="Chromosome 8"/>
</dbReference>
<dbReference type="PANTHER" id="PTHR31549">
    <property type="entry name" value="PROTEIN, PUTATIVE (DUF247)-RELATED-RELATED"/>
    <property type="match status" value="1"/>
</dbReference>
<evidence type="ECO:0000313" key="3">
    <source>
        <dbReference type="Proteomes" id="UP000000763"/>
    </source>
</evidence>
<evidence type="ECO:0000256" key="1">
    <source>
        <dbReference type="SAM" id="Phobius"/>
    </source>
</evidence>
<dbReference type="AlphaFoldDB" id="Q6ZCP9"/>
<name>Q6ZCP9_ORYSJ</name>
<dbReference type="Pfam" id="PF03140">
    <property type="entry name" value="DUF247"/>
    <property type="match status" value="2"/>
</dbReference>
<proteinExistence type="predicted"/>
<dbReference type="PANTHER" id="PTHR31549:SF277">
    <property type="entry name" value="OS08G0167400 PROTEIN"/>
    <property type="match status" value="1"/>
</dbReference>
<gene>
    <name evidence="2" type="primary">P0462E11.6</name>
</gene>
<reference evidence="3" key="1">
    <citation type="journal article" date="2005" name="Nature">
        <title>The map-based sequence of the rice genome.</title>
        <authorList>
            <consortium name="International rice genome sequencing project (IRGSP)"/>
            <person name="Matsumoto T."/>
            <person name="Wu J."/>
            <person name="Kanamori H."/>
            <person name="Katayose Y."/>
            <person name="Fujisawa M."/>
            <person name="Namiki N."/>
            <person name="Mizuno H."/>
            <person name="Yamamoto K."/>
            <person name="Antonio B.A."/>
            <person name="Baba T."/>
            <person name="Sakata K."/>
            <person name="Nagamura Y."/>
            <person name="Aoki H."/>
            <person name="Arikawa K."/>
            <person name="Arita K."/>
            <person name="Bito T."/>
            <person name="Chiden Y."/>
            <person name="Fujitsuka N."/>
            <person name="Fukunaka R."/>
            <person name="Hamada M."/>
            <person name="Harada C."/>
            <person name="Hayashi A."/>
            <person name="Hijishita S."/>
            <person name="Honda M."/>
            <person name="Hosokawa S."/>
            <person name="Ichikawa Y."/>
            <person name="Idonuma A."/>
            <person name="Iijima M."/>
            <person name="Ikeda M."/>
            <person name="Ikeno M."/>
            <person name="Ito K."/>
            <person name="Ito S."/>
            <person name="Ito T."/>
            <person name="Ito Y."/>
            <person name="Ito Y."/>
            <person name="Iwabuchi A."/>
            <person name="Kamiya K."/>
            <person name="Karasawa W."/>
            <person name="Kurita K."/>
            <person name="Katagiri S."/>
            <person name="Kikuta A."/>
            <person name="Kobayashi H."/>
            <person name="Kobayashi N."/>
            <person name="Machita K."/>
            <person name="Maehara T."/>
            <person name="Masukawa M."/>
            <person name="Mizubayashi T."/>
            <person name="Mukai Y."/>
            <person name="Nagasaki H."/>
            <person name="Nagata Y."/>
            <person name="Naito S."/>
            <person name="Nakashima M."/>
            <person name="Nakama Y."/>
            <person name="Nakamichi Y."/>
            <person name="Nakamura M."/>
            <person name="Meguro A."/>
            <person name="Negishi M."/>
            <person name="Ohta I."/>
            <person name="Ohta T."/>
            <person name="Okamoto M."/>
            <person name="Ono N."/>
            <person name="Saji S."/>
            <person name="Sakaguchi M."/>
            <person name="Sakai K."/>
            <person name="Shibata M."/>
            <person name="Shimokawa T."/>
            <person name="Song J."/>
            <person name="Takazaki Y."/>
            <person name="Terasawa K."/>
            <person name="Tsugane M."/>
            <person name="Tsuji K."/>
            <person name="Ueda S."/>
            <person name="Waki K."/>
            <person name="Yamagata H."/>
            <person name="Yamamoto M."/>
            <person name="Yamamoto S."/>
            <person name="Yamane H."/>
            <person name="Yoshiki S."/>
            <person name="Yoshihara R."/>
            <person name="Yukawa K."/>
            <person name="Zhong H."/>
            <person name="Yano M."/>
            <person name="Yuan Q."/>
            <person name="Ouyang S."/>
            <person name="Liu J."/>
            <person name="Jones K.M."/>
            <person name="Gansberger K."/>
            <person name="Moffat K."/>
            <person name="Hill J."/>
            <person name="Bera J."/>
            <person name="Fadrosh D."/>
            <person name="Jin S."/>
            <person name="Johri S."/>
            <person name="Kim M."/>
            <person name="Overton L."/>
            <person name="Reardon M."/>
            <person name="Tsitrin T."/>
            <person name="Vuong H."/>
            <person name="Weaver B."/>
            <person name="Ciecko A."/>
            <person name="Tallon L."/>
            <person name="Jackson J."/>
            <person name="Pai G."/>
            <person name="Aken S.V."/>
            <person name="Utterback T."/>
            <person name="Reidmuller S."/>
            <person name="Feldblyum T."/>
            <person name="Hsiao J."/>
            <person name="Zismann V."/>
            <person name="Iobst S."/>
            <person name="de Vazeille A.R."/>
            <person name="Buell C.R."/>
            <person name="Ying K."/>
            <person name="Li Y."/>
            <person name="Lu T."/>
            <person name="Huang Y."/>
            <person name="Zhao Q."/>
            <person name="Feng Q."/>
            <person name="Zhang L."/>
            <person name="Zhu J."/>
            <person name="Weng Q."/>
            <person name="Mu J."/>
            <person name="Lu Y."/>
            <person name="Fan D."/>
            <person name="Liu Y."/>
            <person name="Guan J."/>
            <person name="Zhang Y."/>
            <person name="Yu S."/>
            <person name="Liu X."/>
            <person name="Zhang Y."/>
            <person name="Hong G."/>
            <person name="Han B."/>
            <person name="Choisne N."/>
            <person name="Demange N."/>
            <person name="Orjeda G."/>
            <person name="Samain S."/>
            <person name="Cattolico L."/>
            <person name="Pelletier E."/>
            <person name="Couloux A."/>
            <person name="Segurens B."/>
            <person name="Wincker P."/>
            <person name="D'Hont A."/>
            <person name="Scarpelli C."/>
            <person name="Weissenbach J."/>
            <person name="Salanoubat M."/>
            <person name="Quetier F."/>
            <person name="Yu Y."/>
            <person name="Kim H.R."/>
            <person name="Rambo T."/>
            <person name="Currie J."/>
            <person name="Collura K."/>
            <person name="Luo M."/>
            <person name="Yang T."/>
            <person name="Ammiraju J.S.S."/>
            <person name="Engler F."/>
            <person name="Soderlund C."/>
            <person name="Wing R.A."/>
            <person name="Palmer L.E."/>
            <person name="de la Bastide M."/>
            <person name="Spiegel L."/>
            <person name="Nascimento L."/>
            <person name="Zutavern T."/>
            <person name="O'Shaughnessy A."/>
            <person name="Dike S."/>
            <person name="Dedhia N."/>
            <person name="Preston R."/>
            <person name="Balija V."/>
            <person name="McCombie W.R."/>
            <person name="Chow T."/>
            <person name="Chen H."/>
            <person name="Chung M."/>
            <person name="Chen C."/>
            <person name="Shaw J."/>
            <person name="Wu H."/>
            <person name="Hsiao K."/>
            <person name="Chao Y."/>
            <person name="Chu M."/>
            <person name="Cheng C."/>
            <person name="Hour A."/>
            <person name="Lee P."/>
            <person name="Lin S."/>
            <person name="Lin Y."/>
            <person name="Liou J."/>
            <person name="Liu S."/>
            <person name="Hsing Y."/>
            <person name="Raghuvanshi S."/>
            <person name="Mohanty A."/>
            <person name="Bharti A.K."/>
            <person name="Gaur A."/>
            <person name="Gupta V."/>
            <person name="Kumar D."/>
            <person name="Ravi V."/>
            <person name="Vij S."/>
            <person name="Kapur A."/>
            <person name="Khurana P."/>
            <person name="Khurana P."/>
            <person name="Khurana J.P."/>
            <person name="Tyagi A.K."/>
            <person name="Gaikwad K."/>
            <person name="Singh A."/>
            <person name="Dalal V."/>
            <person name="Srivastava S."/>
            <person name="Dixit A."/>
            <person name="Pal A.K."/>
            <person name="Ghazi I.A."/>
            <person name="Yadav M."/>
            <person name="Pandit A."/>
            <person name="Bhargava A."/>
            <person name="Sureshbabu K."/>
            <person name="Batra K."/>
            <person name="Sharma T.R."/>
            <person name="Mohapatra T."/>
            <person name="Singh N.K."/>
            <person name="Messing J."/>
            <person name="Nelson A.B."/>
            <person name="Fuks G."/>
            <person name="Kavchok S."/>
            <person name="Keizer G."/>
            <person name="Linton E."/>
            <person name="Llaca V."/>
            <person name="Song R."/>
            <person name="Tanyolac B."/>
            <person name="Young S."/>
            <person name="Ho-Il K."/>
            <person name="Hahn J.H."/>
            <person name="Sangsakoo G."/>
            <person name="Vanavichit A."/>
            <person name="de Mattos Luiz.A.T."/>
            <person name="Zimmer P.D."/>
            <person name="Malone G."/>
            <person name="Dellagostin O."/>
            <person name="de Oliveira A.C."/>
            <person name="Bevan M."/>
            <person name="Bancroft I."/>
            <person name="Minx P."/>
            <person name="Cordum H."/>
            <person name="Wilson R."/>
            <person name="Cheng Z."/>
            <person name="Jin W."/>
            <person name="Jiang J."/>
            <person name="Leong S.A."/>
            <person name="Iwama H."/>
            <person name="Gojobori T."/>
            <person name="Itoh T."/>
            <person name="Niimura Y."/>
            <person name="Fujii Y."/>
            <person name="Habara T."/>
            <person name="Sakai H."/>
            <person name="Sato Y."/>
            <person name="Wilson G."/>
            <person name="Kumar K."/>
            <person name="McCouch S."/>
            <person name="Juretic N."/>
            <person name="Hoen D."/>
            <person name="Wright S."/>
            <person name="Bruskiewich R."/>
            <person name="Bureau T."/>
            <person name="Miyao A."/>
            <person name="Hirochika H."/>
            <person name="Nishikawa T."/>
            <person name="Kadowaki K."/>
            <person name="Sugiura M."/>
            <person name="Burr B."/>
            <person name="Sasaki T."/>
        </authorList>
    </citation>
    <scope>NUCLEOTIDE SEQUENCE [LARGE SCALE GENOMIC DNA]</scope>
    <source>
        <strain evidence="3">cv. Nipponbare</strain>
    </source>
</reference>
<keyword evidence="1" id="KW-0472">Membrane</keyword>
<evidence type="ECO:0000313" key="2">
    <source>
        <dbReference type="EMBL" id="BAC99540.1"/>
    </source>
</evidence>
<keyword evidence="1" id="KW-1133">Transmembrane helix</keyword>
<accession>Q6ZCP9</accession>
<keyword evidence="1" id="KW-0812">Transmembrane</keyword>
<protein>
    <submittedName>
        <fullName evidence="2">Pentatricopeptide (PPR) repeat-containing protein-like</fullName>
    </submittedName>
</protein>
<sequence length="654" mass="72646">MGSGGEQMARLQEQARFVGVAAGNAGVGFDEGRWLSRVRESMAERAAEELGAAAVKVFDVPRVLRSTRPEAYAPHHFALGPYHCRRPELRDMERYKLAAAKRAEKLFAAGKRFDDLVRRFSDIHDKILAPYHSAVRRRPGLCPPVRRGEAAGRRIYQWDDGEGRRGVRGEKLEKRKRKGCWGREGEELEERRRRKRKRWDEEIRLLELNEQTLAWMMAIDTCFLLDFLESYHRDEATDMVSSAANWINAVVRDAIMLENQIPLFLFAAALELRHGTDQAQAASAAADALRGVLGRFITEVSPIKTTASAALAVAGDDLARHAHLLELLYHFLVPTDAVAEAVGNEPPPLVPEDFSAVDVFDQMQKEIPDYDKVKQACVQVSSLDMAPIRFIKKNLISRPMGLAASLPGKLMRKVPLLSAVAPLVGKLWSSSSSAADMEARLKGVNLGTIINSPLAQELMIPSVAQLAACGVRFAPAPEGIAGIEFDAPAATLKLPVITVDGNTETVLRNLVAYEAVAVRGPLVLARYTELMNGIIDTAKDVKILRQSGVVVNRMKSDGEAAEMWNGMCRATRLSRVPRLDGVIRAVNEHRSRRAAVRLRRMMKRYVFRSWRVLTLLAAVVLLLMTALQTFCSVYQCNRWFGNMLQMPQPGGKGP</sequence>